<dbReference type="Proteomes" id="UP001054801">
    <property type="component" value="Chromosome"/>
</dbReference>
<dbReference type="InterPro" id="IPR007712">
    <property type="entry name" value="RelE/ParE_toxin"/>
</dbReference>
<dbReference type="InterPro" id="IPR012893">
    <property type="entry name" value="HipA-like_C"/>
</dbReference>
<dbReference type="Gene3D" id="3.30.2310.20">
    <property type="entry name" value="RelE-like"/>
    <property type="match status" value="1"/>
</dbReference>
<dbReference type="EMBL" id="CP091244">
    <property type="protein sequence ID" value="UJS24506.1"/>
    <property type="molecule type" value="Genomic_DNA"/>
</dbReference>
<dbReference type="RefSeq" id="WP_236499038.1">
    <property type="nucleotide sequence ID" value="NZ_CP091244.1"/>
</dbReference>
<evidence type="ECO:0000256" key="4">
    <source>
        <dbReference type="ARBA" id="ARBA00022777"/>
    </source>
</evidence>
<dbReference type="Pfam" id="PF05016">
    <property type="entry name" value="ParE_toxin"/>
    <property type="match status" value="1"/>
</dbReference>
<dbReference type="InterPro" id="IPR035093">
    <property type="entry name" value="RelE/ParE_toxin_dom_sf"/>
</dbReference>
<keyword evidence="2" id="KW-1277">Toxin-antitoxin system</keyword>
<protein>
    <submittedName>
        <fullName evidence="7">Type II toxin-antitoxin system RelE/ParE family toxin</fullName>
    </submittedName>
</protein>
<evidence type="ECO:0000259" key="5">
    <source>
        <dbReference type="Pfam" id="PF07804"/>
    </source>
</evidence>
<reference evidence="7" key="1">
    <citation type="journal article" date="2022" name="Microorganisms">
        <title>Two New Species of Filamentous Sulfur Bacteria of the Genus Thiothrix, Thiothrix winogradskyi sp. nov. and 'Candidatus Thiothrix sulfatifontis' sp. nov.</title>
        <authorList>
            <person name="Ravin N.V."/>
            <person name="Rossetti S."/>
            <person name="Beletsky A.V."/>
            <person name="Kadnikov V.V."/>
            <person name="Rudenko T.S."/>
            <person name="Smolyakov D.D."/>
            <person name="Moskvitina M.I."/>
            <person name="Gureeva M.V."/>
            <person name="Mardanov A.V."/>
            <person name="Grabovich M.Y."/>
        </authorList>
    </citation>
    <scope>NUCLEOTIDE SEQUENCE</scope>
    <source>
        <strain evidence="7">CT3</strain>
    </source>
</reference>
<dbReference type="Pfam" id="PF13657">
    <property type="entry name" value="Couple_hipA"/>
    <property type="match status" value="1"/>
</dbReference>
<evidence type="ECO:0000256" key="1">
    <source>
        <dbReference type="ARBA" id="ARBA00010164"/>
    </source>
</evidence>
<comment type="similarity">
    <text evidence="1">Belongs to the HipA Ser/Thr kinase family.</text>
</comment>
<keyword evidence="8" id="KW-1185">Reference proteome</keyword>
<dbReference type="InterPro" id="IPR017508">
    <property type="entry name" value="HipA_N1"/>
</dbReference>
<keyword evidence="3" id="KW-0808">Transferase</keyword>
<evidence type="ECO:0000313" key="8">
    <source>
        <dbReference type="Proteomes" id="UP001054801"/>
    </source>
</evidence>
<evidence type="ECO:0000256" key="3">
    <source>
        <dbReference type="ARBA" id="ARBA00022679"/>
    </source>
</evidence>
<dbReference type="InterPro" id="IPR052028">
    <property type="entry name" value="HipA_Ser/Thr_kinase"/>
</dbReference>
<accession>A0ABY3T163</accession>
<evidence type="ECO:0000313" key="7">
    <source>
        <dbReference type="EMBL" id="UJS24506.1"/>
    </source>
</evidence>
<evidence type="ECO:0000256" key="2">
    <source>
        <dbReference type="ARBA" id="ARBA00022649"/>
    </source>
</evidence>
<name>A0ABY3T163_9GAMM</name>
<dbReference type="Pfam" id="PF07804">
    <property type="entry name" value="HipA_C"/>
    <property type="match status" value="1"/>
</dbReference>
<feature type="domain" description="HipA N-terminal subdomain 1" evidence="6">
    <location>
        <begin position="142"/>
        <end position="233"/>
    </location>
</feature>
<proteinExistence type="inferred from homology"/>
<sequence length="383" mass="41864">MPQISITRRAWDDFIRLRAFIEEKNPRAAQRAAERITTAIDQLAAFPLLGRPCPEEHLPADFRELLIGFGNDGYVALYRVDAAADSVTIVAMRHQREAGFEGQSERFSCGTAEGAFMSTQKMLPGNELAVWSLTDPQTPVRVGTASLALGGRGVAFVYERSWLANGYSLSGDMPLQRAVLTPTVRDRLFGALDDAMPDRWGERAIRFIDNPPRATALDFLYYAGDHRFGALGFSVEQSRYVPHRGEPLPSADSIHALQALIERIDANEPLTEQEKLIAGTTKTMGGAHPKALVTMAGKDWIAKFPRGANIDLGLIEHASLRLAAEAGINVAHSVALPGLFGHVVAVERFDRRANQRLRTLSAKTVLLAGVGKAMRLRSALDGL</sequence>
<organism evidence="7 8">
    <name type="scientific">Thiothrix winogradskyi</name>
    <dbReference type="NCBI Taxonomy" id="96472"/>
    <lineage>
        <taxon>Bacteria</taxon>
        <taxon>Pseudomonadati</taxon>
        <taxon>Pseudomonadota</taxon>
        <taxon>Gammaproteobacteria</taxon>
        <taxon>Thiotrichales</taxon>
        <taxon>Thiotrichaceae</taxon>
        <taxon>Thiothrix</taxon>
    </lineage>
</organism>
<dbReference type="PANTHER" id="PTHR37419">
    <property type="entry name" value="SERINE/THREONINE-PROTEIN KINASE TOXIN HIPA"/>
    <property type="match status" value="1"/>
</dbReference>
<keyword evidence="4" id="KW-0418">Kinase</keyword>
<evidence type="ECO:0000259" key="6">
    <source>
        <dbReference type="Pfam" id="PF13657"/>
    </source>
</evidence>
<gene>
    <name evidence="7" type="ORF">L2Y54_00325</name>
</gene>
<dbReference type="PANTHER" id="PTHR37419:SF8">
    <property type="entry name" value="TOXIN YJJJ"/>
    <property type="match status" value="1"/>
</dbReference>
<feature type="domain" description="HipA-like C-terminal" evidence="5">
    <location>
        <begin position="284"/>
        <end position="366"/>
    </location>
</feature>